<accession>A0A6J4MGG7</accession>
<gene>
    <name evidence="2" type="ORF">AVDCRST_MAG07-3273</name>
</gene>
<feature type="region of interest" description="Disordered" evidence="1">
    <location>
        <begin position="1"/>
        <end position="53"/>
    </location>
</feature>
<organism evidence="2">
    <name type="scientific">uncultured Frankineae bacterium</name>
    <dbReference type="NCBI Taxonomy" id="437475"/>
    <lineage>
        <taxon>Bacteria</taxon>
        <taxon>Bacillati</taxon>
        <taxon>Actinomycetota</taxon>
        <taxon>Actinomycetes</taxon>
        <taxon>Frankiales</taxon>
        <taxon>environmental samples</taxon>
    </lineage>
</organism>
<proteinExistence type="predicted"/>
<feature type="compositionally biased region" description="Gly residues" evidence="1">
    <location>
        <begin position="43"/>
        <end position="53"/>
    </location>
</feature>
<name>A0A6J4MGG7_9ACTN</name>
<dbReference type="AlphaFoldDB" id="A0A6J4MGG7"/>
<reference evidence="2" key="1">
    <citation type="submission" date="2020-02" db="EMBL/GenBank/DDBJ databases">
        <authorList>
            <person name="Meier V. D."/>
        </authorList>
    </citation>
    <scope>NUCLEOTIDE SEQUENCE</scope>
    <source>
        <strain evidence="2">AVDCRST_MAG07</strain>
    </source>
</reference>
<dbReference type="EMBL" id="CADCUB010000156">
    <property type="protein sequence ID" value="CAA9354632.1"/>
    <property type="molecule type" value="Genomic_DNA"/>
</dbReference>
<evidence type="ECO:0000256" key="1">
    <source>
        <dbReference type="SAM" id="MobiDB-lite"/>
    </source>
</evidence>
<protein>
    <submittedName>
        <fullName evidence="2">Uncharacterized protein</fullName>
    </submittedName>
</protein>
<evidence type="ECO:0000313" key="2">
    <source>
        <dbReference type="EMBL" id="CAA9354632.1"/>
    </source>
</evidence>
<sequence length="53" mass="5223">MTSPDQTPPVLEGTDISADPDDLDVQDKPATSDPEALTDEGRLGGAGGQGGAG</sequence>